<reference evidence="7" key="1">
    <citation type="submission" date="2015-06" db="UniProtKB">
        <authorList>
            <consortium name="EnsemblPlants"/>
        </authorList>
    </citation>
    <scope>IDENTIFICATION</scope>
</reference>
<feature type="compositionally biased region" description="Basic and acidic residues" evidence="5">
    <location>
        <begin position="384"/>
        <end position="396"/>
    </location>
</feature>
<evidence type="ECO:0000256" key="4">
    <source>
        <dbReference type="ARBA" id="ARBA00024004"/>
    </source>
</evidence>
<name>N1QUX8_AEGTA</name>
<organism evidence="7">
    <name type="scientific">Aegilops tauschii</name>
    <name type="common">Tausch's goatgrass</name>
    <name type="synonym">Aegilops squarrosa</name>
    <dbReference type="NCBI Taxonomy" id="37682"/>
    <lineage>
        <taxon>Eukaryota</taxon>
        <taxon>Viridiplantae</taxon>
        <taxon>Streptophyta</taxon>
        <taxon>Embryophyta</taxon>
        <taxon>Tracheophyta</taxon>
        <taxon>Spermatophyta</taxon>
        <taxon>Magnoliopsida</taxon>
        <taxon>Liliopsida</taxon>
        <taxon>Poales</taxon>
        <taxon>Poaceae</taxon>
        <taxon>BOP clade</taxon>
        <taxon>Pooideae</taxon>
        <taxon>Triticodae</taxon>
        <taxon>Triticeae</taxon>
        <taxon>Triticinae</taxon>
        <taxon>Aegilops</taxon>
    </lineage>
</organism>
<proteinExistence type="predicted"/>
<keyword evidence="2" id="KW-0863">Zinc-finger</keyword>
<feature type="domain" description="SIAH-type" evidence="6">
    <location>
        <begin position="470"/>
        <end position="528"/>
    </location>
</feature>
<keyword evidence="3" id="KW-0862">Zinc</keyword>
<evidence type="ECO:0000256" key="1">
    <source>
        <dbReference type="ARBA" id="ARBA00022723"/>
    </source>
</evidence>
<feature type="region of interest" description="Disordered" evidence="5">
    <location>
        <begin position="369"/>
        <end position="402"/>
    </location>
</feature>
<dbReference type="InterPro" id="IPR013010">
    <property type="entry name" value="Znf_SIAH"/>
</dbReference>
<dbReference type="PANTHER" id="PTHR46632:SF4">
    <property type="entry name" value="SIAH-TYPE DOMAIN-CONTAINING PROTEIN"/>
    <property type="match status" value="1"/>
</dbReference>
<dbReference type="InterPro" id="IPR044286">
    <property type="entry name" value="SINL_plant"/>
</dbReference>
<dbReference type="PROSITE" id="PS51081">
    <property type="entry name" value="ZF_SIAH"/>
    <property type="match status" value="1"/>
</dbReference>
<dbReference type="AlphaFoldDB" id="N1QUX8"/>
<evidence type="ECO:0000259" key="6">
    <source>
        <dbReference type="PROSITE" id="PS51081"/>
    </source>
</evidence>
<comment type="function">
    <text evidence="4">E3 ubiquitin-protein ligase that mediates ubiquitination and subsequent proteasomal degradation of target proteins. E3 ubiquitin ligases accept ubiquitin from an E2 ubiquitin-conjugating enzyme in the form of a thioester and then directly transfers the ubiquitin to targeted substrates. It probably triggers the ubiquitin-mediated degradation of different substrates.</text>
</comment>
<evidence type="ECO:0000313" key="7">
    <source>
        <dbReference type="EnsemblPlants" id="EMT13583"/>
    </source>
</evidence>
<dbReference type="InterPro" id="IPR013083">
    <property type="entry name" value="Znf_RING/FYVE/PHD"/>
</dbReference>
<protein>
    <recommendedName>
        <fullName evidence="6">SIAH-type domain-containing protein</fullName>
    </recommendedName>
</protein>
<keyword evidence="1" id="KW-0479">Metal-binding</keyword>
<evidence type="ECO:0000256" key="5">
    <source>
        <dbReference type="SAM" id="MobiDB-lite"/>
    </source>
</evidence>
<sequence>MADFEIHKGLTLWLVDKFNCDTEALEFEGGISIPVRPLVKFVLGIPSGPIKVVEDLGVDDALYNQYSHNNRAKNAKMVATEMCAMTEGEPFCIAFMIAILAIYLAPNTSVAVNRSFLGAARQVDNLKQMDWCNLVADCLIKGIREYKESDALFVHVKGCVHILSVIFIDLVKHASFEVPNGFPRLSVVTTKHNKWVASHPFGSLQVHHLKDSVYAPVLNNMGHGNIAEGGKCADSETNTDALVDQFAITDTDENNKHPVSAEIGNARTTHNMAIFGRMHLSDAEAGANPLFEKNNMASSVIVEPVVLHNTSAQSSGKILACTNVTFTVAAPDSLTEERIIFPTSGEQLQSAGPSSEPYSVQITDGVQAPPEVDVGRNRGSPSTMEKDNRSAKKARVELPGSGQVKPAGEVTIKMDMSFLNCRVCSRPIKPPCLPGYFSFYTSISCSIHPECQACEHGGGFSRCPTIDAVVSSLTVMCGHDGCGSDVPYNELDDHQSKCQHAPWFCMEPGCGFFGAPLALLSHMGTLHEMPVHKPRCLLHGQGDGSVFLLVMGALCMATVVSVMCIRAGASSWPQYVVELRANGPPPPSSIEGSILLDMKPVTSSTRPGEVAVVELPSFLGVPPTYLAGSGASKEVSLDVRIDRM</sequence>
<evidence type="ECO:0000256" key="2">
    <source>
        <dbReference type="ARBA" id="ARBA00022771"/>
    </source>
</evidence>
<evidence type="ECO:0000256" key="3">
    <source>
        <dbReference type="ARBA" id="ARBA00022833"/>
    </source>
</evidence>
<dbReference type="SUPFAM" id="SSF49599">
    <property type="entry name" value="TRAF domain-like"/>
    <property type="match status" value="1"/>
</dbReference>
<dbReference type="Gene3D" id="3.30.40.10">
    <property type="entry name" value="Zinc/RING finger domain, C3HC4 (zinc finger)"/>
    <property type="match status" value="1"/>
</dbReference>
<accession>N1QUX8</accession>
<dbReference type="EnsemblPlants" id="EMT13583">
    <property type="protein sequence ID" value="EMT13583"/>
    <property type="gene ID" value="F775_13924"/>
</dbReference>
<dbReference type="GO" id="GO:0008270">
    <property type="term" value="F:zinc ion binding"/>
    <property type="evidence" value="ECO:0007669"/>
    <property type="project" value="UniProtKB-KW"/>
</dbReference>
<dbReference type="PANTHER" id="PTHR46632">
    <property type="entry name" value="E3 UBIQUITIN-PROTEIN LIGASE SINA-LIKE 4"/>
    <property type="match status" value="1"/>
</dbReference>